<accession>A0A9X1CJC1</accession>
<reference evidence="1" key="1">
    <citation type="submission" date="2021-03" db="EMBL/GenBank/DDBJ databases">
        <title>Genomic Encyclopedia of Type Strains, Phase IV (KMG-IV): sequencing the most valuable type-strain genomes for metagenomic binning, comparative biology and taxonomic classification.</title>
        <authorList>
            <person name="Goeker M."/>
        </authorList>
    </citation>
    <scope>NUCLEOTIDE SEQUENCE</scope>
    <source>
        <strain evidence="1">DSM 107338</strain>
    </source>
</reference>
<protein>
    <submittedName>
        <fullName evidence="1">Flagellar protein FlaG</fullName>
    </submittedName>
</protein>
<dbReference type="Proteomes" id="UP001138793">
    <property type="component" value="Unassembled WGS sequence"/>
</dbReference>
<organism evidence="1 2">
    <name type="scientific">Oceanobacillus polygoni</name>
    <dbReference type="NCBI Taxonomy" id="1235259"/>
    <lineage>
        <taxon>Bacteria</taxon>
        <taxon>Bacillati</taxon>
        <taxon>Bacillota</taxon>
        <taxon>Bacilli</taxon>
        <taxon>Bacillales</taxon>
        <taxon>Bacillaceae</taxon>
        <taxon>Oceanobacillus</taxon>
    </lineage>
</organism>
<evidence type="ECO:0000313" key="2">
    <source>
        <dbReference type="Proteomes" id="UP001138793"/>
    </source>
</evidence>
<keyword evidence="1" id="KW-0969">Cilium</keyword>
<evidence type="ECO:0000313" key="1">
    <source>
        <dbReference type="EMBL" id="MBP2078913.1"/>
    </source>
</evidence>
<dbReference type="AlphaFoldDB" id="A0A9X1CJC1"/>
<keyword evidence="1" id="KW-0966">Cell projection</keyword>
<keyword evidence="1" id="KW-0282">Flagellum</keyword>
<dbReference type="EMBL" id="JAGGMB010000011">
    <property type="protein sequence ID" value="MBP2078913.1"/>
    <property type="molecule type" value="Genomic_DNA"/>
</dbReference>
<dbReference type="InterPro" id="IPR035924">
    <property type="entry name" value="FlaG-like_sf"/>
</dbReference>
<dbReference type="Gene3D" id="3.30.160.170">
    <property type="entry name" value="FlaG-like"/>
    <property type="match status" value="1"/>
</dbReference>
<keyword evidence="2" id="KW-1185">Reference proteome</keyword>
<dbReference type="InterPro" id="IPR005186">
    <property type="entry name" value="FlaG"/>
</dbReference>
<dbReference type="PANTHER" id="PTHR37166">
    <property type="entry name" value="PROTEIN FLAG"/>
    <property type="match status" value="1"/>
</dbReference>
<dbReference type="OrthoDB" id="9799867at2"/>
<dbReference type="SUPFAM" id="SSF160214">
    <property type="entry name" value="FlaG-like"/>
    <property type="match status" value="1"/>
</dbReference>
<dbReference type="NCBIfam" id="NF005834">
    <property type="entry name" value="PRK07738.1"/>
    <property type="match status" value="1"/>
</dbReference>
<dbReference type="PANTHER" id="PTHR37166:SF1">
    <property type="entry name" value="PROTEIN FLAG"/>
    <property type="match status" value="1"/>
</dbReference>
<proteinExistence type="predicted"/>
<dbReference type="RefSeq" id="WP_149473348.1">
    <property type="nucleotide sequence ID" value="NZ_JAGGMB010000011.1"/>
</dbReference>
<comment type="caution">
    <text evidence="1">The sequence shown here is derived from an EMBL/GenBank/DDBJ whole genome shotgun (WGS) entry which is preliminary data.</text>
</comment>
<sequence length="136" mass="15789">MTLDKVMSAPQTLLNNDYNTLTSVTGSMGTGADMNRKLEQQRSGTVVNKNEVEMVVDKLNEFMEPVRRNLKFELHDKLDKYYVTVVDSTSNEVIKEIPPKKMLDMYAEMADFMGFLLIGRFKGEVKHENRWFSQWN</sequence>
<name>A0A9X1CJC1_9BACI</name>
<gene>
    <name evidence="1" type="ORF">J2Z64_003182</name>
</gene>
<dbReference type="Pfam" id="PF03646">
    <property type="entry name" value="FlaG"/>
    <property type="match status" value="1"/>
</dbReference>